<protein>
    <submittedName>
        <fullName evidence="1">Uncharacterized protein</fullName>
    </submittedName>
</protein>
<name>A0ABR9Z519_VIBAN</name>
<dbReference type="Proteomes" id="UP000726136">
    <property type="component" value="Unassembled WGS sequence"/>
</dbReference>
<evidence type="ECO:0000313" key="2">
    <source>
        <dbReference type="Proteomes" id="UP000726136"/>
    </source>
</evidence>
<evidence type="ECO:0000313" key="1">
    <source>
        <dbReference type="EMBL" id="MBF4373206.1"/>
    </source>
</evidence>
<comment type="caution">
    <text evidence="1">The sequence shown here is derived from an EMBL/GenBank/DDBJ whole genome shotgun (WGS) entry which is preliminary data.</text>
</comment>
<reference evidence="1 2" key="1">
    <citation type="journal article" date="2021" name="PeerJ">
        <title>Analysis of 44 Vibrio anguillarum genomes reveals high genetic diversity.</title>
        <authorList>
            <person name="Hansen M.J."/>
            <person name="Dalsgaard I."/>
        </authorList>
    </citation>
    <scope>NUCLEOTIDE SEQUENCE [LARGE SCALE GENOMIC DNA]</scope>
    <source>
        <strain evidence="1 2">040915-1/1B</strain>
    </source>
</reference>
<organism evidence="1 2">
    <name type="scientific">Vibrio anguillarum</name>
    <name type="common">Listonella anguillarum</name>
    <dbReference type="NCBI Taxonomy" id="55601"/>
    <lineage>
        <taxon>Bacteria</taxon>
        <taxon>Pseudomonadati</taxon>
        <taxon>Pseudomonadota</taxon>
        <taxon>Gammaproteobacteria</taxon>
        <taxon>Vibrionales</taxon>
        <taxon>Vibrionaceae</taxon>
        <taxon>Vibrio</taxon>
    </lineage>
</organism>
<gene>
    <name evidence="1" type="ORF">EAY46_08935</name>
</gene>
<proteinExistence type="predicted"/>
<sequence>MHASPDSGVIATQTLLNFIDEFLSHLVIECDVLVKLTCRDCYKFKRISGWDLKKERKFDLKQWQLPNTYFIMRINVLLHHNIPITRGQS</sequence>
<accession>A0ABR9Z519</accession>
<keyword evidence="2" id="KW-1185">Reference proteome</keyword>
<dbReference type="EMBL" id="RDPI01000008">
    <property type="protein sequence ID" value="MBF4373206.1"/>
    <property type="molecule type" value="Genomic_DNA"/>
</dbReference>